<dbReference type="SUPFAM" id="SSF47384">
    <property type="entry name" value="Homodimeric domain of signal transducing histidine kinase"/>
    <property type="match status" value="1"/>
</dbReference>
<dbReference type="Pfam" id="PF08448">
    <property type="entry name" value="PAS_4"/>
    <property type="match status" value="1"/>
</dbReference>
<proteinExistence type="predicted"/>
<comment type="caution">
    <text evidence="14">The sequence shown here is derived from an EMBL/GenBank/DDBJ whole genome shotgun (WGS) entry which is preliminary data.</text>
</comment>
<gene>
    <name evidence="14" type="ORF">EV141_1846</name>
</gene>
<keyword evidence="4" id="KW-1003">Cell membrane</keyword>
<feature type="transmembrane region" description="Helical" evidence="12">
    <location>
        <begin position="121"/>
        <end position="142"/>
    </location>
</feature>
<dbReference type="PANTHER" id="PTHR43547:SF2">
    <property type="entry name" value="HYBRID SIGNAL TRANSDUCTION HISTIDINE KINASE C"/>
    <property type="match status" value="1"/>
</dbReference>
<dbReference type="InterPro" id="IPR035965">
    <property type="entry name" value="PAS-like_dom_sf"/>
</dbReference>
<dbReference type="FunFam" id="3.30.565.10:FF:000023">
    <property type="entry name" value="PAS domain-containing sensor histidine kinase"/>
    <property type="match status" value="1"/>
</dbReference>
<evidence type="ECO:0000256" key="5">
    <source>
        <dbReference type="ARBA" id="ARBA00022553"/>
    </source>
</evidence>
<evidence type="ECO:0000256" key="8">
    <source>
        <dbReference type="ARBA" id="ARBA00022777"/>
    </source>
</evidence>
<dbReference type="GO" id="GO:0005886">
    <property type="term" value="C:plasma membrane"/>
    <property type="evidence" value="ECO:0007669"/>
    <property type="project" value="UniProtKB-SubCell"/>
</dbReference>
<keyword evidence="8 14" id="KW-0418">Kinase</keyword>
<dbReference type="GO" id="GO:0000155">
    <property type="term" value="F:phosphorelay sensor kinase activity"/>
    <property type="evidence" value="ECO:0007669"/>
    <property type="project" value="InterPro"/>
</dbReference>
<feature type="transmembrane region" description="Helical" evidence="12">
    <location>
        <begin position="154"/>
        <end position="180"/>
    </location>
</feature>
<comment type="catalytic activity">
    <reaction evidence="1">
        <text>ATP + protein L-histidine = ADP + protein N-phospho-L-histidine.</text>
        <dbReference type="EC" id="2.7.13.3"/>
    </reaction>
</comment>
<dbReference type="GO" id="GO:0005524">
    <property type="term" value="F:ATP binding"/>
    <property type="evidence" value="ECO:0007669"/>
    <property type="project" value="UniProtKB-KW"/>
</dbReference>
<feature type="transmembrane region" description="Helical" evidence="12">
    <location>
        <begin position="50"/>
        <end position="68"/>
    </location>
</feature>
<keyword evidence="9" id="KW-0067">ATP-binding</keyword>
<feature type="transmembrane region" description="Helical" evidence="12">
    <location>
        <begin position="20"/>
        <end position="38"/>
    </location>
</feature>
<organism evidence="14 15">
    <name type="scientific">Microcella putealis</name>
    <dbReference type="NCBI Taxonomy" id="337005"/>
    <lineage>
        <taxon>Bacteria</taxon>
        <taxon>Bacillati</taxon>
        <taxon>Actinomycetota</taxon>
        <taxon>Actinomycetes</taxon>
        <taxon>Micrococcales</taxon>
        <taxon>Microbacteriaceae</taxon>
        <taxon>Microcella</taxon>
    </lineage>
</organism>
<dbReference type="PRINTS" id="PR00344">
    <property type="entry name" value="BCTRLSENSOR"/>
</dbReference>
<dbReference type="OrthoDB" id="9757990at2"/>
<evidence type="ECO:0000259" key="13">
    <source>
        <dbReference type="PROSITE" id="PS50109"/>
    </source>
</evidence>
<dbReference type="EMBL" id="SGWW01000003">
    <property type="protein sequence ID" value="RZS56385.1"/>
    <property type="molecule type" value="Genomic_DNA"/>
</dbReference>
<dbReference type="Pfam" id="PF02518">
    <property type="entry name" value="HATPase_c"/>
    <property type="match status" value="1"/>
</dbReference>
<dbReference type="Proteomes" id="UP000293519">
    <property type="component" value="Unassembled WGS sequence"/>
</dbReference>
<comment type="subcellular location">
    <subcellularLocation>
        <location evidence="2">Cell membrane</location>
    </subcellularLocation>
</comment>
<evidence type="ECO:0000256" key="7">
    <source>
        <dbReference type="ARBA" id="ARBA00022741"/>
    </source>
</evidence>
<evidence type="ECO:0000256" key="6">
    <source>
        <dbReference type="ARBA" id="ARBA00022679"/>
    </source>
</evidence>
<keyword evidence="15" id="KW-1185">Reference proteome</keyword>
<feature type="domain" description="Histidine kinase" evidence="13">
    <location>
        <begin position="338"/>
        <end position="553"/>
    </location>
</feature>
<dbReference type="EC" id="2.7.13.3" evidence="3"/>
<evidence type="ECO:0000256" key="3">
    <source>
        <dbReference type="ARBA" id="ARBA00012438"/>
    </source>
</evidence>
<dbReference type="PANTHER" id="PTHR43547">
    <property type="entry name" value="TWO-COMPONENT HISTIDINE KINASE"/>
    <property type="match status" value="1"/>
</dbReference>
<dbReference type="InterPro" id="IPR036097">
    <property type="entry name" value="HisK_dim/P_sf"/>
</dbReference>
<evidence type="ECO:0000256" key="10">
    <source>
        <dbReference type="ARBA" id="ARBA00023012"/>
    </source>
</evidence>
<dbReference type="InterPro" id="IPR036890">
    <property type="entry name" value="HATPase_C_sf"/>
</dbReference>
<keyword evidence="12" id="KW-0812">Transmembrane</keyword>
<evidence type="ECO:0000256" key="2">
    <source>
        <dbReference type="ARBA" id="ARBA00004236"/>
    </source>
</evidence>
<keyword evidence="6" id="KW-0808">Transferase</keyword>
<keyword evidence="12" id="KW-1133">Transmembrane helix</keyword>
<evidence type="ECO:0000313" key="14">
    <source>
        <dbReference type="EMBL" id="RZS56385.1"/>
    </source>
</evidence>
<evidence type="ECO:0000256" key="4">
    <source>
        <dbReference type="ARBA" id="ARBA00022475"/>
    </source>
</evidence>
<dbReference type="InterPro" id="IPR003661">
    <property type="entry name" value="HisK_dim/P_dom"/>
</dbReference>
<dbReference type="InterPro" id="IPR013656">
    <property type="entry name" value="PAS_4"/>
</dbReference>
<keyword evidence="5" id="KW-0597">Phosphoprotein</keyword>
<dbReference type="InterPro" id="IPR005467">
    <property type="entry name" value="His_kinase_dom"/>
</dbReference>
<evidence type="ECO:0000256" key="9">
    <source>
        <dbReference type="ARBA" id="ARBA00022840"/>
    </source>
</evidence>
<accession>A0A4Q7LNV4</accession>
<dbReference type="SMART" id="SM00388">
    <property type="entry name" value="HisKA"/>
    <property type="match status" value="1"/>
</dbReference>
<protein>
    <recommendedName>
        <fullName evidence="3">histidine kinase</fullName>
        <ecNumber evidence="3">2.7.13.3</ecNumber>
    </recommendedName>
</protein>
<dbReference type="InterPro" id="IPR004358">
    <property type="entry name" value="Sig_transdc_His_kin-like_C"/>
</dbReference>
<keyword evidence="10" id="KW-0902">Two-component regulatory system</keyword>
<keyword evidence="11 12" id="KW-0472">Membrane</keyword>
<dbReference type="InterPro" id="IPR003594">
    <property type="entry name" value="HATPase_dom"/>
</dbReference>
<dbReference type="SUPFAM" id="SSF55874">
    <property type="entry name" value="ATPase domain of HSP90 chaperone/DNA topoisomerase II/histidine kinase"/>
    <property type="match status" value="1"/>
</dbReference>
<sequence length="553" mass="58865">MADSTIDDRPFVTPGVTARLLQGAFATIFLAATVLLLIIEAPLAASAPNLIGAGFVAVATLLILLPGINAPSYQPWMLAIPGLDFAAFAIIRTVSTGDGTNPMVMMLTLPAVWAGLMRSRIALATIGVLSVLVVVPDMVLLARGELGEADADRAVVLIVMLPLVMILSAVAANAMASILADRQQALLIEQTRRAEAAGASERSRFLLDTVLDSLTIGVIITDPDGELILMNKVLRESPELTANGADPWESYRHAPAFDADGVTPLDPDDMTYTRVVRGETVIDRMIWVGPPGGAQRALSVSGGPVHTADSEHIANVILITEVTEFVRALEAKDAFIGTVSHELRTPLTTVAGALEVIIEQQESLPDAVAQWLPVLQRNVSRQTVLVRDLLTAAGTRTGPMRLDVSDADLAEIAADAAAALAHEITAKRLTVHLDLRSARGRLDPVRLAQVCENLLSNAVRYTPEGGTVAVVTRTVGDELELDVQDTGVGISDDDQRRLFDEFFRADSARVSATRGIGLGLSIVKAIVDAHDGRLHVESTLGEGSTFTVRLPRR</sequence>
<evidence type="ECO:0000256" key="12">
    <source>
        <dbReference type="SAM" id="Phobius"/>
    </source>
</evidence>
<dbReference type="AlphaFoldDB" id="A0A4Q7LNV4"/>
<keyword evidence="7" id="KW-0547">Nucleotide-binding</keyword>
<dbReference type="RefSeq" id="WP_130485637.1">
    <property type="nucleotide sequence ID" value="NZ_SGWW01000003.1"/>
</dbReference>
<dbReference type="Gene3D" id="3.30.565.10">
    <property type="entry name" value="Histidine kinase-like ATPase, C-terminal domain"/>
    <property type="match status" value="1"/>
</dbReference>
<dbReference type="Gene3D" id="3.30.450.20">
    <property type="entry name" value="PAS domain"/>
    <property type="match status" value="1"/>
</dbReference>
<dbReference type="SUPFAM" id="SSF55785">
    <property type="entry name" value="PYP-like sensor domain (PAS domain)"/>
    <property type="match status" value="1"/>
</dbReference>
<dbReference type="Pfam" id="PF00512">
    <property type="entry name" value="HisKA"/>
    <property type="match status" value="1"/>
</dbReference>
<dbReference type="Gene3D" id="1.10.287.130">
    <property type="match status" value="1"/>
</dbReference>
<dbReference type="CDD" id="cd00082">
    <property type="entry name" value="HisKA"/>
    <property type="match status" value="1"/>
</dbReference>
<reference evidence="14 15" key="1">
    <citation type="journal article" date="2015" name="Stand. Genomic Sci.">
        <title>Genomic Encyclopedia of Bacterial and Archaeal Type Strains, Phase III: the genomes of soil and plant-associated and newly described type strains.</title>
        <authorList>
            <person name="Whitman W.B."/>
            <person name="Woyke T."/>
            <person name="Klenk H.P."/>
            <person name="Zhou Y."/>
            <person name="Lilburn T.G."/>
            <person name="Beck B.J."/>
            <person name="De Vos P."/>
            <person name="Vandamme P."/>
            <person name="Eisen J.A."/>
            <person name="Garrity G."/>
            <person name="Hugenholtz P."/>
            <person name="Kyrpides N.C."/>
        </authorList>
    </citation>
    <scope>NUCLEOTIDE SEQUENCE [LARGE SCALE GENOMIC DNA]</scope>
    <source>
        <strain evidence="14 15">CV2</strain>
    </source>
</reference>
<dbReference type="PROSITE" id="PS50109">
    <property type="entry name" value="HIS_KIN"/>
    <property type="match status" value="1"/>
</dbReference>
<evidence type="ECO:0000256" key="11">
    <source>
        <dbReference type="ARBA" id="ARBA00023136"/>
    </source>
</evidence>
<name>A0A4Q7LNV4_9MICO</name>
<evidence type="ECO:0000256" key="1">
    <source>
        <dbReference type="ARBA" id="ARBA00000085"/>
    </source>
</evidence>
<dbReference type="SMART" id="SM00387">
    <property type="entry name" value="HATPase_c"/>
    <property type="match status" value="1"/>
</dbReference>
<evidence type="ECO:0000313" key="15">
    <source>
        <dbReference type="Proteomes" id="UP000293519"/>
    </source>
</evidence>